<reference evidence="7" key="2">
    <citation type="submission" date="2014-03" db="EMBL/GenBank/DDBJ databases">
        <title>Candidatus Competibacter-lineage genomes retrieved from metagenomes reveal functional metabolic diversity.</title>
        <authorList>
            <person name="McIlroy S.J."/>
            <person name="Albertsen M."/>
            <person name="Andresen E.K."/>
            <person name="Saunders A.M."/>
            <person name="Kristiansen R."/>
            <person name="Stokholm-Bjerregaard M."/>
            <person name="Nielsen K.L."/>
            <person name="Nielsen P.H."/>
        </authorList>
    </citation>
    <scope>NUCLEOTIDE SEQUENCE</scope>
    <source>
        <strain evidence="7">Run_A_D11</strain>
    </source>
</reference>
<dbReference type="InterPro" id="IPR001405">
    <property type="entry name" value="UPF0758"/>
</dbReference>
<dbReference type="Proteomes" id="UP000035760">
    <property type="component" value="Unassembled WGS sequence"/>
</dbReference>
<name>W6M8N6_9GAMM</name>
<proteinExistence type="predicted"/>
<keyword evidence="3" id="KW-0378">Hydrolase</keyword>
<dbReference type="AlphaFoldDB" id="W6M8N6"/>
<evidence type="ECO:0000313" key="7">
    <source>
        <dbReference type="EMBL" id="CDI03014.1"/>
    </source>
</evidence>
<dbReference type="PROSITE" id="PS01302">
    <property type="entry name" value="UPF0758"/>
    <property type="match status" value="1"/>
</dbReference>
<dbReference type="GO" id="GO:0008237">
    <property type="term" value="F:metallopeptidase activity"/>
    <property type="evidence" value="ECO:0007669"/>
    <property type="project" value="UniProtKB-KW"/>
</dbReference>
<evidence type="ECO:0000259" key="6">
    <source>
        <dbReference type="PROSITE" id="PS50249"/>
    </source>
</evidence>
<dbReference type="InterPro" id="IPR037518">
    <property type="entry name" value="MPN"/>
</dbReference>
<dbReference type="GO" id="GO:0006508">
    <property type="term" value="P:proteolysis"/>
    <property type="evidence" value="ECO:0007669"/>
    <property type="project" value="UniProtKB-KW"/>
</dbReference>
<evidence type="ECO:0000256" key="5">
    <source>
        <dbReference type="ARBA" id="ARBA00023049"/>
    </source>
</evidence>
<evidence type="ECO:0000256" key="2">
    <source>
        <dbReference type="ARBA" id="ARBA00022723"/>
    </source>
</evidence>
<dbReference type="STRING" id="1400863.BN873_370013"/>
<feature type="domain" description="MPN" evidence="6">
    <location>
        <begin position="55"/>
        <end position="177"/>
    </location>
</feature>
<dbReference type="InterPro" id="IPR020891">
    <property type="entry name" value="UPF0758_CS"/>
</dbReference>
<dbReference type="PANTHER" id="PTHR30471">
    <property type="entry name" value="DNA REPAIR PROTEIN RADC"/>
    <property type="match status" value="1"/>
</dbReference>
<dbReference type="PROSITE" id="PS50249">
    <property type="entry name" value="MPN"/>
    <property type="match status" value="1"/>
</dbReference>
<keyword evidence="8" id="KW-1185">Reference proteome</keyword>
<evidence type="ECO:0000256" key="1">
    <source>
        <dbReference type="ARBA" id="ARBA00022670"/>
    </source>
</evidence>
<evidence type="ECO:0000313" key="8">
    <source>
        <dbReference type="Proteomes" id="UP000035760"/>
    </source>
</evidence>
<organism evidence="7 8">
    <name type="scientific">Candidatus Competibacter denitrificans Run_A_D11</name>
    <dbReference type="NCBI Taxonomy" id="1400863"/>
    <lineage>
        <taxon>Bacteria</taxon>
        <taxon>Pseudomonadati</taxon>
        <taxon>Pseudomonadota</taxon>
        <taxon>Gammaproteobacteria</taxon>
        <taxon>Candidatus Competibacteraceae</taxon>
        <taxon>Candidatus Competibacter</taxon>
    </lineage>
</organism>
<protein>
    <submittedName>
        <fullName evidence="7">RadC family DNA repair protein</fullName>
    </submittedName>
</protein>
<evidence type="ECO:0000256" key="3">
    <source>
        <dbReference type="ARBA" id="ARBA00022801"/>
    </source>
</evidence>
<dbReference type="InterPro" id="IPR025657">
    <property type="entry name" value="RadC_JAB"/>
</dbReference>
<keyword evidence="2" id="KW-0479">Metal-binding</keyword>
<dbReference type="EMBL" id="CBTJ020000044">
    <property type="protein sequence ID" value="CDI03014.1"/>
    <property type="molecule type" value="Genomic_DNA"/>
</dbReference>
<dbReference type="PANTHER" id="PTHR30471:SF3">
    <property type="entry name" value="UPF0758 PROTEIN YEES-RELATED"/>
    <property type="match status" value="1"/>
</dbReference>
<accession>W6M8N6</accession>
<dbReference type="Pfam" id="PF04002">
    <property type="entry name" value="RadC"/>
    <property type="match status" value="1"/>
</dbReference>
<sequence>MQNRFCSAVSSLGVKAMKPMLMIQDASGEYRVASSEEILSAAKGVIARRFRHGESITCVKTCFEFFTQKLALQQREVFAALFLNEKHRILGYEELFFGTINSAPIFPRILAQKALTYNAAALVVAHNHPSGVPEPSESDKKITTRIIEALALIDVRLIDHIVVGDGNCVSFAECGFI</sequence>
<reference evidence="7" key="1">
    <citation type="submission" date="2013-07" db="EMBL/GenBank/DDBJ databases">
        <authorList>
            <person name="McIlroy S."/>
        </authorList>
    </citation>
    <scope>NUCLEOTIDE SEQUENCE [LARGE SCALE GENOMIC DNA]</scope>
    <source>
        <strain evidence="7">Run_A_D11</strain>
    </source>
</reference>
<dbReference type="CDD" id="cd08071">
    <property type="entry name" value="MPN_DUF2466"/>
    <property type="match status" value="1"/>
</dbReference>
<dbReference type="Gene3D" id="3.40.140.10">
    <property type="entry name" value="Cytidine Deaminase, domain 2"/>
    <property type="match status" value="1"/>
</dbReference>
<gene>
    <name evidence="7" type="ORF">BN873_370013</name>
</gene>
<keyword evidence="5" id="KW-0482">Metalloprotease</keyword>
<evidence type="ECO:0000256" key="4">
    <source>
        <dbReference type="ARBA" id="ARBA00022833"/>
    </source>
</evidence>
<dbReference type="NCBIfam" id="TIGR00608">
    <property type="entry name" value="radc"/>
    <property type="match status" value="1"/>
</dbReference>
<keyword evidence="1" id="KW-0645">Protease</keyword>
<comment type="caution">
    <text evidence="7">The sequence shown here is derived from an EMBL/GenBank/DDBJ whole genome shotgun (WGS) entry which is preliminary data.</text>
</comment>
<dbReference type="GO" id="GO:0046872">
    <property type="term" value="F:metal ion binding"/>
    <property type="evidence" value="ECO:0007669"/>
    <property type="project" value="UniProtKB-KW"/>
</dbReference>
<keyword evidence="4" id="KW-0862">Zinc</keyword>